<dbReference type="AlphaFoldDB" id="A0A2M7T6J9"/>
<dbReference type="PANTHER" id="PTHR34606">
    <property type="entry name" value="BON DOMAIN-CONTAINING PROTEIN"/>
    <property type="match status" value="1"/>
</dbReference>
<protein>
    <recommendedName>
        <fullName evidence="1">BON domain-containing protein</fullName>
    </recommendedName>
</protein>
<sequence length="301" mass="33208">MEIRWRMKEQEQEYLRNEIAEALEREPGIGARIDVEVHGRVVRISGIVRTLEQKEIAEEIAQRFGPVRLDSDIIIGSPKITDDGDVLAATRRAIAKDTDLAHDIGVGRVVDGIVYLEGRSESILEIERAAHIVASVPGVKDIVSEVRIKTDVLITDVDLVDEVMQRLRVDPTIEAEFISASAKNGIVKIEGTVKTIKQKMHAGYLAKQMPGVAKVENDLAVSEHPISLDAAAENEVLKALEMSRINMIDVRVNVLDGVVYLDGTVDTYGQKELAQKIAEKIPGVRLVQNDLVIGFHIEKSA</sequence>
<dbReference type="Proteomes" id="UP000230956">
    <property type="component" value="Unassembled WGS sequence"/>
</dbReference>
<dbReference type="InterPro" id="IPR007055">
    <property type="entry name" value="BON_dom"/>
</dbReference>
<evidence type="ECO:0000313" key="2">
    <source>
        <dbReference type="EMBL" id="PIZ36436.1"/>
    </source>
</evidence>
<comment type="caution">
    <text evidence="2">The sequence shown here is derived from an EMBL/GenBank/DDBJ whole genome shotgun (WGS) entry which is preliminary data.</text>
</comment>
<dbReference type="PROSITE" id="PS50914">
    <property type="entry name" value="BON"/>
    <property type="match status" value="4"/>
</dbReference>
<dbReference type="Gene3D" id="3.30.1340.30">
    <property type="match status" value="4"/>
</dbReference>
<dbReference type="Pfam" id="PF04972">
    <property type="entry name" value="BON"/>
    <property type="match status" value="4"/>
</dbReference>
<organism evidence="2 3">
    <name type="scientific">Candidatus Aquicultor secundus</name>
    <dbReference type="NCBI Taxonomy" id="1973895"/>
    <lineage>
        <taxon>Bacteria</taxon>
        <taxon>Bacillati</taxon>
        <taxon>Actinomycetota</taxon>
        <taxon>Candidatus Aquicultoria</taxon>
        <taxon>Candidatus Aquicultorales</taxon>
        <taxon>Candidatus Aquicultoraceae</taxon>
        <taxon>Candidatus Aquicultor</taxon>
    </lineage>
</organism>
<name>A0A2M7T6J9_9ACTN</name>
<feature type="domain" description="BON" evidence="1">
    <location>
        <begin position="155"/>
        <end position="223"/>
    </location>
</feature>
<evidence type="ECO:0000259" key="1">
    <source>
        <dbReference type="PROSITE" id="PS50914"/>
    </source>
</evidence>
<dbReference type="InterPro" id="IPR051686">
    <property type="entry name" value="Lipoprotein_DolP"/>
</dbReference>
<dbReference type="EMBL" id="PFNG01000203">
    <property type="protein sequence ID" value="PIZ36436.1"/>
    <property type="molecule type" value="Genomic_DNA"/>
</dbReference>
<gene>
    <name evidence="2" type="ORF">COY37_08600</name>
</gene>
<evidence type="ECO:0000313" key="3">
    <source>
        <dbReference type="Proteomes" id="UP000230956"/>
    </source>
</evidence>
<feature type="domain" description="BON" evidence="1">
    <location>
        <begin position="11"/>
        <end position="78"/>
    </location>
</feature>
<dbReference type="PANTHER" id="PTHR34606:SF15">
    <property type="entry name" value="BON DOMAIN-CONTAINING PROTEIN"/>
    <property type="match status" value="1"/>
</dbReference>
<proteinExistence type="predicted"/>
<feature type="domain" description="BON" evidence="1">
    <location>
        <begin position="228"/>
        <end position="295"/>
    </location>
</feature>
<feature type="domain" description="BON" evidence="1">
    <location>
        <begin position="82"/>
        <end position="150"/>
    </location>
</feature>
<reference evidence="3" key="1">
    <citation type="submission" date="2017-09" db="EMBL/GenBank/DDBJ databases">
        <title>Depth-based differentiation of microbial function through sediment-hosted aquifers and enrichment of novel symbionts in the deep terrestrial subsurface.</title>
        <authorList>
            <person name="Probst A.J."/>
            <person name="Ladd B."/>
            <person name="Jarett J.K."/>
            <person name="Geller-Mcgrath D.E."/>
            <person name="Sieber C.M.K."/>
            <person name="Emerson J.B."/>
            <person name="Anantharaman K."/>
            <person name="Thomas B.C."/>
            <person name="Malmstrom R."/>
            <person name="Stieglmeier M."/>
            <person name="Klingl A."/>
            <person name="Woyke T."/>
            <person name="Ryan C.M."/>
            <person name="Banfield J.F."/>
        </authorList>
    </citation>
    <scope>NUCLEOTIDE SEQUENCE [LARGE SCALE GENOMIC DNA]</scope>
</reference>
<accession>A0A2M7T6J9</accession>